<accession>A0A3E0HHT4</accession>
<dbReference type="OrthoDB" id="3321691at2"/>
<proteinExistence type="predicted"/>
<keyword evidence="3" id="KW-1185">Reference proteome</keyword>
<organism evidence="2 3">
    <name type="scientific">Kutzneria buriramensis</name>
    <dbReference type="NCBI Taxonomy" id="1045776"/>
    <lineage>
        <taxon>Bacteria</taxon>
        <taxon>Bacillati</taxon>
        <taxon>Actinomycetota</taxon>
        <taxon>Actinomycetes</taxon>
        <taxon>Pseudonocardiales</taxon>
        <taxon>Pseudonocardiaceae</taxon>
        <taxon>Kutzneria</taxon>
    </lineage>
</organism>
<evidence type="ECO:0000313" key="3">
    <source>
        <dbReference type="Proteomes" id="UP000256269"/>
    </source>
</evidence>
<evidence type="ECO:0000313" key="2">
    <source>
        <dbReference type="EMBL" id="REH45930.1"/>
    </source>
</evidence>
<dbReference type="EMBL" id="QUNO01000007">
    <property type="protein sequence ID" value="REH45930.1"/>
    <property type="molecule type" value="Genomic_DNA"/>
</dbReference>
<protein>
    <submittedName>
        <fullName evidence="2">Uncharacterized protein</fullName>
    </submittedName>
</protein>
<comment type="caution">
    <text evidence="2">The sequence shown here is derived from an EMBL/GenBank/DDBJ whole genome shotgun (WGS) entry which is preliminary data.</text>
</comment>
<dbReference type="Proteomes" id="UP000256269">
    <property type="component" value="Unassembled WGS sequence"/>
</dbReference>
<reference evidence="2 3" key="1">
    <citation type="submission" date="2018-08" db="EMBL/GenBank/DDBJ databases">
        <title>Genomic Encyclopedia of Archaeal and Bacterial Type Strains, Phase II (KMG-II): from individual species to whole genera.</title>
        <authorList>
            <person name="Goeker M."/>
        </authorList>
    </citation>
    <scope>NUCLEOTIDE SEQUENCE [LARGE SCALE GENOMIC DNA]</scope>
    <source>
        <strain evidence="2 3">DSM 45791</strain>
    </source>
</reference>
<dbReference type="AlphaFoldDB" id="A0A3E0HHT4"/>
<sequence>MSEPADQLVYGVPAAKVVDALRATGMAESDVIALVGRGVARSEAVAKAAVVTPPFVFQTQVAQTAPECALTFVRSFVHPDFIDGVTVVQGGQTPEEIGFNLRFHSIEADLDQISHDLHTASNCTAELRRELFGIVQELQTKINEIDGRLDTKVKDKAEKETKEKEKETKDTKEKAEKETKESKDKEGKDTKEVKDKDHKEKDKESQKEGEKDGHGKEQADLHNPVAAEDEGPEPAAEGEERTFIKLEDRPEVGRAALADPDDEGA</sequence>
<dbReference type="RefSeq" id="WP_116176106.1">
    <property type="nucleotide sequence ID" value="NZ_CP144375.1"/>
</dbReference>
<evidence type="ECO:0000256" key="1">
    <source>
        <dbReference type="SAM" id="MobiDB-lite"/>
    </source>
</evidence>
<gene>
    <name evidence="2" type="ORF">BCF44_10762</name>
</gene>
<feature type="region of interest" description="Disordered" evidence="1">
    <location>
        <begin position="157"/>
        <end position="265"/>
    </location>
</feature>
<name>A0A3E0HHT4_9PSEU</name>
<feature type="compositionally biased region" description="Basic and acidic residues" evidence="1">
    <location>
        <begin position="238"/>
        <end position="252"/>
    </location>
</feature>
<feature type="compositionally biased region" description="Basic and acidic residues" evidence="1">
    <location>
        <begin position="157"/>
        <end position="220"/>
    </location>
</feature>